<organism evidence="1">
    <name type="scientific">Anopheles triannulatus</name>
    <dbReference type="NCBI Taxonomy" id="58253"/>
    <lineage>
        <taxon>Eukaryota</taxon>
        <taxon>Metazoa</taxon>
        <taxon>Ecdysozoa</taxon>
        <taxon>Arthropoda</taxon>
        <taxon>Hexapoda</taxon>
        <taxon>Insecta</taxon>
        <taxon>Pterygota</taxon>
        <taxon>Neoptera</taxon>
        <taxon>Endopterygota</taxon>
        <taxon>Diptera</taxon>
        <taxon>Nematocera</taxon>
        <taxon>Culicoidea</taxon>
        <taxon>Culicidae</taxon>
        <taxon>Anophelinae</taxon>
        <taxon>Anopheles</taxon>
    </lineage>
</organism>
<reference evidence="1" key="1">
    <citation type="submission" date="2018-01" db="EMBL/GenBank/DDBJ databases">
        <title>An insight into the sialome of Amazonian anophelines.</title>
        <authorList>
            <person name="Ribeiro J.M."/>
            <person name="Scarpassa V."/>
            <person name="Calvo E."/>
        </authorList>
    </citation>
    <scope>NUCLEOTIDE SEQUENCE</scope>
    <source>
        <tissue evidence="1">Salivary glands</tissue>
    </source>
</reference>
<dbReference type="EMBL" id="GGFK01014477">
    <property type="protein sequence ID" value="MBW47798.1"/>
    <property type="molecule type" value="Transcribed_RNA"/>
</dbReference>
<name>A0A2M4B4Q2_9DIPT</name>
<dbReference type="AlphaFoldDB" id="A0A2M4B4Q2"/>
<accession>A0A2M4B4Q2</accession>
<evidence type="ECO:0000313" key="1">
    <source>
        <dbReference type="EMBL" id="MBW47798.1"/>
    </source>
</evidence>
<protein>
    <submittedName>
        <fullName evidence="1">Putative secreted protein</fullName>
    </submittedName>
</protein>
<proteinExistence type="predicted"/>
<sequence length="75" mass="8436">MRYAFLASFASLAGSLAIGERTLWWYRSFKGYGMLTNRMVAVPITLAKVSSRYRQPSHARSSADSAPVIHCRKCH</sequence>